<feature type="domain" description="HTH tetR-type" evidence="5">
    <location>
        <begin position="12"/>
        <end position="71"/>
    </location>
</feature>
<keyword evidence="2 4" id="KW-0238">DNA-binding</keyword>
<dbReference type="Proteomes" id="UP000006281">
    <property type="component" value="Chromosome"/>
</dbReference>
<dbReference type="InterPro" id="IPR001647">
    <property type="entry name" value="HTH_TetR"/>
</dbReference>
<dbReference type="InterPro" id="IPR009057">
    <property type="entry name" value="Homeodomain-like_sf"/>
</dbReference>
<evidence type="ECO:0000256" key="2">
    <source>
        <dbReference type="ARBA" id="ARBA00023125"/>
    </source>
</evidence>
<keyword evidence="3" id="KW-0804">Transcription</keyword>
<dbReference type="PRINTS" id="PR00455">
    <property type="entry name" value="HTHTETR"/>
</dbReference>
<dbReference type="RefSeq" id="WP_015101818.1">
    <property type="nucleotide sequence ID" value="NC_019673.1"/>
</dbReference>
<gene>
    <name evidence="6" type="ordered locus">BN6_44250</name>
</gene>
<evidence type="ECO:0000313" key="6">
    <source>
        <dbReference type="EMBL" id="CCH31706.1"/>
    </source>
</evidence>
<evidence type="ECO:0000313" key="7">
    <source>
        <dbReference type="Proteomes" id="UP000006281"/>
    </source>
</evidence>
<dbReference type="GO" id="GO:0000976">
    <property type="term" value="F:transcription cis-regulatory region binding"/>
    <property type="evidence" value="ECO:0007669"/>
    <property type="project" value="TreeGrafter"/>
</dbReference>
<dbReference type="STRING" id="1179773.BN6_44250"/>
<dbReference type="Pfam" id="PF00440">
    <property type="entry name" value="TetR_N"/>
    <property type="match status" value="1"/>
</dbReference>
<sequence>MPQPEKRRADARRNRERLLAAADAAFGEHGTTASLEAVARRAGVAIGTLYGHFPTRRALIGALLHDRHEALLALAGHLRETVPPAQALERWIEAVVAHAATYRGLAAELTGGADDTASELADACHRMTDASQAFVTTAREAGAIRAEVTGADVFALINAAAWLREHTSAERSERLVRFTVDGLRP</sequence>
<dbReference type="Pfam" id="PF21597">
    <property type="entry name" value="TetR_C_43"/>
    <property type="match status" value="1"/>
</dbReference>
<dbReference type="SUPFAM" id="SSF46689">
    <property type="entry name" value="Homeodomain-like"/>
    <property type="match status" value="1"/>
</dbReference>
<evidence type="ECO:0000259" key="5">
    <source>
        <dbReference type="PROSITE" id="PS50977"/>
    </source>
</evidence>
<feature type="DNA-binding region" description="H-T-H motif" evidence="4">
    <location>
        <begin position="34"/>
        <end position="53"/>
    </location>
</feature>
<dbReference type="eggNOG" id="COG1309">
    <property type="taxonomic scope" value="Bacteria"/>
</dbReference>
<keyword evidence="1" id="KW-0805">Transcription regulation</keyword>
<dbReference type="PROSITE" id="PS50977">
    <property type="entry name" value="HTH_TETR_2"/>
    <property type="match status" value="1"/>
</dbReference>
<name>K0K060_SACES</name>
<dbReference type="HOGENOM" id="CLU_069356_17_1_11"/>
<evidence type="ECO:0000256" key="4">
    <source>
        <dbReference type="PROSITE-ProRule" id="PRU00335"/>
    </source>
</evidence>
<proteinExistence type="predicted"/>
<dbReference type="Gene3D" id="1.10.357.10">
    <property type="entry name" value="Tetracycline Repressor, domain 2"/>
    <property type="match status" value="1"/>
</dbReference>
<evidence type="ECO:0000256" key="3">
    <source>
        <dbReference type="ARBA" id="ARBA00023163"/>
    </source>
</evidence>
<dbReference type="InterPro" id="IPR050109">
    <property type="entry name" value="HTH-type_TetR-like_transc_reg"/>
</dbReference>
<dbReference type="PANTHER" id="PTHR30055">
    <property type="entry name" value="HTH-TYPE TRANSCRIPTIONAL REGULATOR RUTR"/>
    <property type="match status" value="1"/>
</dbReference>
<dbReference type="AlphaFoldDB" id="K0K060"/>
<protein>
    <recommendedName>
        <fullName evidence="5">HTH tetR-type domain-containing protein</fullName>
    </recommendedName>
</protein>
<dbReference type="KEGG" id="sesp:BN6_44250"/>
<dbReference type="GO" id="GO:0003700">
    <property type="term" value="F:DNA-binding transcription factor activity"/>
    <property type="evidence" value="ECO:0007669"/>
    <property type="project" value="TreeGrafter"/>
</dbReference>
<dbReference type="EMBL" id="HE804045">
    <property type="protein sequence ID" value="CCH31706.1"/>
    <property type="molecule type" value="Genomic_DNA"/>
</dbReference>
<dbReference type="OrthoDB" id="9795011at2"/>
<reference evidence="6 7" key="1">
    <citation type="journal article" date="2012" name="BMC Genomics">
        <title>Complete genome sequence of Saccharothrix espanaensis DSM 44229T and comparison to the other completely sequenced Pseudonocardiaceae.</title>
        <authorList>
            <person name="Strobel T."/>
            <person name="Al-Dilaimi A."/>
            <person name="Blom J."/>
            <person name="Gessner A."/>
            <person name="Kalinowski J."/>
            <person name="Luzhetska M."/>
            <person name="Puhler A."/>
            <person name="Szczepanowski R."/>
            <person name="Bechthold A."/>
            <person name="Ruckert C."/>
        </authorList>
    </citation>
    <scope>NUCLEOTIDE SEQUENCE [LARGE SCALE GENOMIC DNA]</scope>
    <source>
        <strain evidence="7">ATCC 51144 / DSM 44229 / JCM 9112 / NBRC 15066 / NRRL 15764</strain>
    </source>
</reference>
<organism evidence="6 7">
    <name type="scientific">Saccharothrix espanaensis (strain ATCC 51144 / DSM 44229 / JCM 9112 / NBRC 15066 / NRRL 15764)</name>
    <dbReference type="NCBI Taxonomy" id="1179773"/>
    <lineage>
        <taxon>Bacteria</taxon>
        <taxon>Bacillati</taxon>
        <taxon>Actinomycetota</taxon>
        <taxon>Actinomycetes</taxon>
        <taxon>Pseudonocardiales</taxon>
        <taxon>Pseudonocardiaceae</taxon>
        <taxon>Saccharothrix</taxon>
    </lineage>
</organism>
<dbReference type="InterPro" id="IPR049445">
    <property type="entry name" value="TetR_SbtR-like_C"/>
</dbReference>
<evidence type="ECO:0000256" key="1">
    <source>
        <dbReference type="ARBA" id="ARBA00023015"/>
    </source>
</evidence>
<dbReference type="BioCyc" id="SESP1179773:BN6_RS21425-MONOMER"/>
<keyword evidence="7" id="KW-1185">Reference proteome</keyword>
<dbReference type="InterPro" id="IPR036271">
    <property type="entry name" value="Tet_transcr_reg_TetR-rel_C_sf"/>
</dbReference>
<accession>K0K060</accession>
<dbReference type="PATRIC" id="fig|1179773.3.peg.4433"/>
<dbReference type="PANTHER" id="PTHR30055:SF234">
    <property type="entry name" value="HTH-TYPE TRANSCRIPTIONAL REGULATOR BETI"/>
    <property type="match status" value="1"/>
</dbReference>
<dbReference type="SUPFAM" id="SSF48498">
    <property type="entry name" value="Tetracyclin repressor-like, C-terminal domain"/>
    <property type="match status" value="1"/>
</dbReference>